<keyword evidence="7" id="KW-0863">Zinc-finger</keyword>
<dbReference type="GO" id="GO:0008270">
    <property type="term" value="F:zinc ion binding"/>
    <property type="evidence" value="ECO:0007669"/>
    <property type="project" value="UniProtKB-KW"/>
</dbReference>
<evidence type="ECO:0000256" key="7">
    <source>
        <dbReference type="ARBA" id="ARBA00022771"/>
    </source>
</evidence>
<dbReference type="Gene3D" id="2.20.25.20">
    <property type="match status" value="1"/>
</dbReference>
<dbReference type="EC" id="2.3.2.31" evidence="3"/>
<evidence type="ECO:0000256" key="2">
    <source>
        <dbReference type="ARBA" id="ARBA00004906"/>
    </source>
</evidence>
<dbReference type="AlphaFoldDB" id="A0A815V3F7"/>
<evidence type="ECO:0000256" key="3">
    <source>
        <dbReference type="ARBA" id="ARBA00012251"/>
    </source>
</evidence>
<keyword evidence="13" id="KW-1185">Reference proteome</keyword>
<proteinExistence type="predicted"/>
<evidence type="ECO:0000256" key="8">
    <source>
        <dbReference type="ARBA" id="ARBA00022786"/>
    </source>
</evidence>
<evidence type="ECO:0000256" key="4">
    <source>
        <dbReference type="ARBA" id="ARBA00022679"/>
    </source>
</evidence>
<keyword evidence="4" id="KW-0808">Transferase</keyword>
<dbReference type="GO" id="GO:0016567">
    <property type="term" value="P:protein ubiquitination"/>
    <property type="evidence" value="ECO:0007669"/>
    <property type="project" value="InterPro"/>
</dbReference>
<evidence type="ECO:0000256" key="6">
    <source>
        <dbReference type="ARBA" id="ARBA00022737"/>
    </source>
</evidence>
<dbReference type="EMBL" id="CAJOBC010089557">
    <property type="protein sequence ID" value="CAF4381691.1"/>
    <property type="molecule type" value="Genomic_DNA"/>
</dbReference>
<comment type="catalytic activity">
    <reaction evidence="1">
        <text>[E2 ubiquitin-conjugating enzyme]-S-ubiquitinyl-L-cysteine + [acceptor protein]-L-lysine = [E2 ubiquitin-conjugating enzyme]-L-cysteine + [acceptor protein]-N(6)-ubiquitinyl-L-lysine.</text>
        <dbReference type="EC" id="2.3.2.31"/>
    </reaction>
</comment>
<evidence type="ECO:0000256" key="5">
    <source>
        <dbReference type="ARBA" id="ARBA00022723"/>
    </source>
</evidence>
<sequence length="235" mass="27022">MFRSLVSPVVRVKCQQPVLASDGKDKLAMCSQCNYSFCKQCKEVYHSESLCAQELDLELLRCKQRKISQKLDSLAYTSQQKGFLLKEILATELIEQNTRQCPNIKCGVKIEKNGGCSHMHCARCNLDFQWEDAIIPEQPQRSILKELGDDLDEVIEKFENNKDDDKAAMLIREVVLNRTKICPWKKCGKLNVKSGTNNWLICQHCRKSFCFQCGNPLIGRNHFGYGCRQYSKMKI</sequence>
<accession>A0A815V3F7</accession>
<evidence type="ECO:0000259" key="10">
    <source>
        <dbReference type="PROSITE" id="PS51873"/>
    </source>
</evidence>
<evidence type="ECO:0000256" key="1">
    <source>
        <dbReference type="ARBA" id="ARBA00001798"/>
    </source>
</evidence>
<dbReference type="PROSITE" id="PS51873">
    <property type="entry name" value="TRIAD"/>
    <property type="match status" value="1"/>
</dbReference>
<dbReference type="InterPro" id="IPR002867">
    <property type="entry name" value="IBR_dom"/>
</dbReference>
<reference evidence="11" key="1">
    <citation type="submission" date="2021-02" db="EMBL/GenBank/DDBJ databases">
        <authorList>
            <person name="Nowell W R."/>
        </authorList>
    </citation>
    <scope>NUCLEOTIDE SEQUENCE</scope>
</reference>
<comment type="caution">
    <text evidence="11">The sequence shown here is derived from an EMBL/GenBank/DDBJ whole genome shotgun (WGS) entry which is preliminary data.</text>
</comment>
<keyword evidence="5" id="KW-0479">Metal-binding</keyword>
<dbReference type="Pfam" id="PF01485">
    <property type="entry name" value="IBR"/>
    <property type="match status" value="2"/>
</dbReference>
<dbReference type="Proteomes" id="UP000663829">
    <property type="component" value="Unassembled WGS sequence"/>
</dbReference>
<evidence type="ECO:0000313" key="12">
    <source>
        <dbReference type="EMBL" id="CAF4381691.1"/>
    </source>
</evidence>
<dbReference type="InterPro" id="IPR044066">
    <property type="entry name" value="TRIAD_supradom"/>
</dbReference>
<dbReference type="OrthoDB" id="1431934at2759"/>
<gene>
    <name evidence="11" type="ORF">GPM918_LOCUS37619</name>
    <name evidence="12" type="ORF">SRO942_LOCUS38389</name>
</gene>
<dbReference type="GO" id="GO:0061630">
    <property type="term" value="F:ubiquitin protein ligase activity"/>
    <property type="evidence" value="ECO:0007669"/>
    <property type="project" value="UniProtKB-EC"/>
</dbReference>
<dbReference type="SUPFAM" id="SSF57850">
    <property type="entry name" value="RING/U-box"/>
    <property type="match status" value="3"/>
</dbReference>
<evidence type="ECO:0000313" key="13">
    <source>
        <dbReference type="Proteomes" id="UP000663829"/>
    </source>
</evidence>
<dbReference type="InterPro" id="IPR054694">
    <property type="entry name" value="Parkin-like_IBR"/>
</dbReference>
<keyword evidence="8" id="KW-0833">Ubl conjugation pathway</keyword>
<dbReference type="EMBL" id="CAJNOQ010024002">
    <property type="protein sequence ID" value="CAF1522604.1"/>
    <property type="molecule type" value="Genomic_DNA"/>
</dbReference>
<organism evidence="11 13">
    <name type="scientific">Didymodactylos carnosus</name>
    <dbReference type="NCBI Taxonomy" id="1234261"/>
    <lineage>
        <taxon>Eukaryota</taxon>
        <taxon>Metazoa</taxon>
        <taxon>Spiralia</taxon>
        <taxon>Gnathifera</taxon>
        <taxon>Rotifera</taxon>
        <taxon>Eurotatoria</taxon>
        <taxon>Bdelloidea</taxon>
        <taxon>Philodinida</taxon>
        <taxon>Philodinidae</taxon>
        <taxon>Didymodactylos</taxon>
    </lineage>
</organism>
<dbReference type="Gene3D" id="1.20.120.1750">
    <property type="match status" value="2"/>
</dbReference>
<keyword evidence="9" id="KW-0862">Zinc</keyword>
<keyword evidence="6" id="KW-0677">Repeat</keyword>
<evidence type="ECO:0000256" key="9">
    <source>
        <dbReference type="ARBA" id="ARBA00022833"/>
    </source>
</evidence>
<name>A0A815V3F7_9BILA</name>
<comment type="pathway">
    <text evidence="2">Protein modification; protein ubiquitination.</text>
</comment>
<dbReference type="Pfam" id="PF22605">
    <property type="entry name" value="IBR_2"/>
    <property type="match status" value="1"/>
</dbReference>
<dbReference type="Proteomes" id="UP000681722">
    <property type="component" value="Unassembled WGS sequence"/>
</dbReference>
<protein>
    <recommendedName>
        <fullName evidence="3">RBR-type E3 ubiquitin transferase</fullName>
        <ecNumber evidence="3">2.3.2.31</ecNumber>
    </recommendedName>
</protein>
<dbReference type="InterPro" id="IPR031127">
    <property type="entry name" value="E3_UB_ligase_RBR"/>
</dbReference>
<evidence type="ECO:0000313" key="11">
    <source>
        <dbReference type="EMBL" id="CAF1522604.1"/>
    </source>
</evidence>
<feature type="domain" description="RING-type" evidence="10">
    <location>
        <begin position="1"/>
        <end position="164"/>
    </location>
</feature>
<dbReference type="PANTHER" id="PTHR11685">
    <property type="entry name" value="RBR FAMILY RING FINGER AND IBR DOMAIN-CONTAINING"/>
    <property type="match status" value="1"/>
</dbReference>
<dbReference type="SMART" id="SM00647">
    <property type="entry name" value="IBR"/>
    <property type="match status" value="2"/>
</dbReference>